<proteinExistence type="predicted"/>
<dbReference type="InterPro" id="IPR029044">
    <property type="entry name" value="Nucleotide-diphossugar_trans"/>
</dbReference>
<dbReference type="EC" id="2.4.-.-" evidence="3"/>
<dbReference type="Gene3D" id="3.90.550.10">
    <property type="entry name" value="Spore Coat Polysaccharide Biosynthesis Protein SpsA, Chain A"/>
    <property type="match status" value="1"/>
</dbReference>
<dbReference type="Pfam" id="PF00535">
    <property type="entry name" value="Glycos_transf_2"/>
    <property type="match status" value="1"/>
</dbReference>
<evidence type="ECO:0000313" key="3">
    <source>
        <dbReference type="EMBL" id="MFC7388877.1"/>
    </source>
</evidence>
<sequence length="335" mass="38898">MKEVRIILNIKISVVIIGKNEEDNILRNINSIKNTVEYKKSETEILYIDSGSEDNTIFNITSNHNDIKVYRIEDDEVKTASKGRHLGALLCKGEYILFLDADMELHNLFISRILDVSKTDPGFIGGIGIRNDIFLNNGIEVYRKQNVYNTLSEKKCNHFGGALFIKREFLIGIGNYGSSIVANEEAELDSRIIQKGKFIKEYPFQMINHYIRIEDDKKSLKNILFGKRNQGIGQGFRHSFYFKSTFSFIKRFNLFFIAFFGDLISLTLVLASVINYSLFFIAILIQISLSIFYMKNRKLKFFVLHKIYALHFFKGVLNYKLGNKINFVRIDNYKY</sequence>
<dbReference type="SUPFAM" id="SSF53448">
    <property type="entry name" value="Nucleotide-diphospho-sugar transferases"/>
    <property type="match status" value="1"/>
</dbReference>
<dbReference type="EMBL" id="JBHTCE010000001">
    <property type="protein sequence ID" value="MFC7388877.1"/>
    <property type="molecule type" value="Genomic_DNA"/>
</dbReference>
<dbReference type="PANTHER" id="PTHR43630">
    <property type="entry name" value="POLY-BETA-1,6-N-ACETYL-D-GLUCOSAMINE SYNTHASE"/>
    <property type="match status" value="1"/>
</dbReference>
<feature type="transmembrane region" description="Helical" evidence="1">
    <location>
        <begin position="252"/>
        <end position="270"/>
    </location>
</feature>
<dbReference type="PANTHER" id="PTHR43630:SF2">
    <property type="entry name" value="GLYCOSYLTRANSFERASE"/>
    <property type="match status" value="1"/>
</dbReference>
<dbReference type="InterPro" id="IPR001173">
    <property type="entry name" value="Glyco_trans_2-like"/>
</dbReference>
<keyword evidence="3" id="KW-0328">Glycosyltransferase</keyword>
<reference evidence="4" key="1">
    <citation type="journal article" date="2019" name="Int. J. Syst. Evol. Microbiol.">
        <title>The Global Catalogue of Microorganisms (GCM) 10K type strain sequencing project: providing services to taxonomists for standard genome sequencing and annotation.</title>
        <authorList>
            <consortium name="The Broad Institute Genomics Platform"/>
            <consortium name="The Broad Institute Genome Sequencing Center for Infectious Disease"/>
            <person name="Wu L."/>
            <person name="Ma J."/>
        </authorList>
    </citation>
    <scope>NUCLEOTIDE SEQUENCE [LARGE SCALE GENOMIC DNA]</scope>
    <source>
        <strain evidence="4">CCUG 55590</strain>
    </source>
</reference>
<evidence type="ECO:0000256" key="1">
    <source>
        <dbReference type="SAM" id="Phobius"/>
    </source>
</evidence>
<name>A0ABW2PHC2_9BACL</name>
<dbReference type="Proteomes" id="UP001596439">
    <property type="component" value="Unassembled WGS sequence"/>
</dbReference>
<keyword evidence="1" id="KW-0812">Transmembrane</keyword>
<evidence type="ECO:0000313" key="4">
    <source>
        <dbReference type="Proteomes" id="UP001596439"/>
    </source>
</evidence>
<keyword evidence="4" id="KW-1185">Reference proteome</keyword>
<dbReference type="GO" id="GO:0016757">
    <property type="term" value="F:glycosyltransferase activity"/>
    <property type="evidence" value="ECO:0007669"/>
    <property type="project" value="UniProtKB-KW"/>
</dbReference>
<comment type="caution">
    <text evidence="3">The sequence shown here is derived from an EMBL/GenBank/DDBJ whole genome shotgun (WGS) entry which is preliminary data.</text>
</comment>
<organism evidence="3 4">
    <name type="scientific">Exiguobacterium aestuarii</name>
    <dbReference type="NCBI Taxonomy" id="273527"/>
    <lineage>
        <taxon>Bacteria</taxon>
        <taxon>Bacillati</taxon>
        <taxon>Bacillota</taxon>
        <taxon>Bacilli</taxon>
        <taxon>Bacillales</taxon>
        <taxon>Bacillales Family XII. Incertae Sedis</taxon>
        <taxon>Exiguobacterium</taxon>
    </lineage>
</organism>
<evidence type="ECO:0000259" key="2">
    <source>
        <dbReference type="Pfam" id="PF00535"/>
    </source>
</evidence>
<feature type="transmembrane region" description="Helical" evidence="1">
    <location>
        <begin position="276"/>
        <end position="294"/>
    </location>
</feature>
<dbReference type="RefSeq" id="WP_260569795.1">
    <property type="nucleotide sequence ID" value="NZ_JANIEL010000007.1"/>
</dbReference>
<keyword evidence="1" id="KW-0472">Membrane</keyword>
<gene>
    <name evidence="3" type="ORF">ACFQO8_01900</name>
</gene>
<protein>
    <submittedName>
        <fullName evidence="3">Glycosyltransferase</fullName>
        <ecNumber evidence="3">2.4.-.-</ecNumber>
    </submittedName>
</protein>
<keyword evidence="1" id="KW-1133">Transmembrane helix</keyword>
<keyword evidence="3" id="KW-0808">Transferase</keyword>
<accession>A0ABW2PHC2</accession>
<feature type="domain" description="Glycosyltransferase 2-like" evidence="2">
    <location>
        <begin position="13"/>
        <end position="138"/>
    </location>
</feature>